<comment type="catalytic activity">
    <reaction evidence="1">
        <text>L-glutamyl-[protein] + S-adenosyl-L-methionine = [protein]-L-glutamate 5-O-methyl ester + S-adenosyl-L-homocysteine</text>
        <dbReference type="Rhea" id="RHEA:24452"/>
        <dbReference type="Rhea" id="RHEA-COMP:10208"/>
        <dbReference type="Rhea" id="RHEA-COMP:10311"/>
        <dbReference type="ChEBI" id="CHEBI:29973"/>
        <dbReference type="ChEBI" id="CHEBI:57856"/>
        <dbReference type="ChEBI" id="CHEBI:59789"/>
        <dbReference type="ChEBI" id="CHEBI:82795"/>
        <dbReference type="EC" id="2.1.1.80"/>
    </reaction>
</comment>
<evidence type="ECO:0000256" key="3">
    <source>
        <dbReference type="ARBA" id="ARBA00022603"/>
    </source>
</evidence>
<reference evidence="8" key="1">
    <citation type="submission" date="2016-01" db="EMBL/GenBank/DDBJ databases">
        <authorList>
            <person name="Vorgias C.E."/>
        </authorList>
    </citation>
    <scope>NUCLEOTIDE SEQUENCE [LARGE SCALE GENOMIC DNA]</scope>
</reference>
<protein>
    <recommendedName>
        <fullName evidence="2">protein-glutamate O-methyltransferase</fullName>
        <ecNumber evidence="2">2.1.1.80</ecNumber>
    </recommendedName>
</protein>
<keyword evidence="4 7" id="KW-0808">Transferase</keyword>
<dbReference type="InterPro" id="IPR022642">
    <property type="entry name" value="CheR_C"/>
</dbReference>
<keyword evidence="3 7" id="KW-0489">Methyltransferase</keyword>
<dbReference type="InterPro" id="IPR029063">
    <property type="entry name" value="SAM-dependent_MTases_sf"/>
</dbReference>
<dbReference type="Proteomes" id="UP000093069">
    <property type="component" value="Chromosome I"/>
</dbReference>
<dbReference type="InterPro" id="IPR036804">
    <property type="entry name" value="CheR_N_sf"/>
</dbReference>
<dbReference type="Pfam" id="PF03705">
    <property type="entry name" value="CheR_N"/>
    <property type="match status" value="1"/>
</dbReference>
<name>A0A160VRE8_9EURY</name>
<dbReference type="SUPFAM" id="SSF53335">
    <property type="entry name" value="S-adenosyl-L-methionine-dependent methyltransferases"/>
    <property type="match status" value="1"/>
</dbReference>
<dbReference type="Gene3D" id="3.40.50.150">
    <property type="entry name" value="Vaccinia Virus protein VP39"/>
    <property type="match status" value="1"/>
</dbReference>
<dbReference type="PRINTS" id="PR00996">
    <property type="entry name" value="CHERMTFRASE"/>
</dbReference>
<dbReference type="Gene3D" id="1.10.155.10">
    <property type="entry name" value="Chemotaxis receptor methyltransferase CheR, N-terminal domain"/>
    <property type="match status" value="1"/>
</dbReference>
<evidence type="ECO:0000256" key="1">
    <source>
        <dbReference type="ARBA" id="ARBA00001541"/>
    </source>
</evidence>
<dbReference type="GO" id="GO:0032259">
    <property type="term" value="P:methylation"/>
    <property type="evidence" value="ECO:0007669"/>
    <property type="project" value="UniProtKB-KW"/>
</dbReference>
<dbReference type="PIRSF" id="PIRSF000410">
    <property type="entry name" value="CheR"/>
    <property type="match status" value="1"/>
</dbReference>
<dbReference type="STRING" id="54262.CHITON_0561"/>
<dbReference type="EMBL" id="LN999010">
    <property type="protein sequence ID" value="CUX77340.1"/>
    <property type="molecule type" value="Genomic_DNA"/>
</dbReference>
<sequence>MMQSQKGYELIKAEIFKRLGVSMDAYKDSYLQRRIRARMRKLGITDYMEYYRLLKTNKDEFEELLFTIAINVTEFFRDPIVWKTFQNKILPELIDFKKKQGVRSIKIWSAACSTGQEPYSIAMTLYEVLGQNLGGFRVSILATDIDREALQAAMKGEYPVDAVEKQVPRHMIPKYFERISEERYRIKPFVKRLVTFRWLNLLSSPYPKGFDVIFIRNVLIYMNREAQEEIFKKLYDSLEDHGYLILGKTETILGNAAKLFKLYDLVARVYKKNLEVKKHG</sequence>
<dbReference type="KEGG" id="tch:CHITON_0561"/>
<evidence type="ECO:0000256" key="4">
    <source>
        <dbReference type="ARBA" id="ARBA00022679"/>
    </source>
</evidence>
<dbReference type="InterPro" id="IPR050903">
    <property type="entry name" value="Bact_Chemotaxis_MeTrfase"/>
</dbReference>
<dbReference type="SMART" id="SM00138">
    <property type="entry name" value="MeTrc"/>
    <property type="match status" value="1"/>
</dbReference>
<dbReference type="AlphaFoldDB" id="A0A160VRE8"/>
<keyword evidence="5" id="KW-0949">S-adenosyl-L-methionine</keyword>
<dbReference type="PANTHER" id="PTHR24422:SF10">
    <property type="entry name" value="CHEMOTAXIS PROTEIN METHYLTRANSFERASE 2"/>
    <property type="match status" value="1"/>
</dbReference>
<feature type="domain" description="CheR-type methyltransferase" evidence="6">
    <location>
        <begin position="1"/>
        <end position="273"/>
    </location>
</feature>
<proteinExistence type="predicted"/>
<evidence type="ECO:0000313" key="7">
    <source>
        <dbReference type="EMBL" id="CUX77340.1"/>
    </source>
</evidence>
<dbReference type="PROSITE" id="PS50123">
    <property type="entry name" value="CHER"/>
    <property type="match status" value="1"/>
</dbReference>
<gene>
    <name evidence="7" type="ORF">CHITON_0561</name>
</gene>
<dbReference type="Pfam" id="PF01739">
    <property type="entry name" value="CheR"/>
    <property type="match status" value="1"/>
</dbReference>
<dbReference type="GO" id="GO:0008983">
    <property type="term" value="F:protein-glutamate O-methyltransferase activity"/>
    <property type="evidence" value="ECO:0007669"/>
    <property type="project" value="UniProtKB-EC"/>
</dbReference>
<dbReference type="InterPro" id="IPR026024">
    <property type="entry name" value="Chemotaxis_MeTrfase_CheR"/>
</dbReference>
<dbReference type="EC" id="2.1.1.80" evidence="2"/>
<evidence type="ECO:0000313" key="8">
    <source>
        <dbReference type="Proteomes" id="UP000093069"/>
    </source>
</evidence>
<evidence type="ECO:0000259" key="6">
    <source>
        <dbReference type="PROSITE" id="PS50123"/>
    </source>
</evidence>
<evidence type="ECO:0000256" key="2">
    <source>
        <dbReference type="ARBA" id="ARBA00012534"/>
    </source>
</evidence>
<dbReference type="InterPro" id="IPR022641">
    <property type="entry name" value="CheR_N"/>
</dbReference>
<organism evidence="7 8">
    <name type="scientific">Thermococcus chitonophagus</name>
    <dbReference type="NCBI Taxonomy" id="54262"/>
    <lineage>
        <taxon>Archaea</taxon>
        <taxon>Methanobacteriati</taxon>
        <taxon>Methanobacteriota</taxon>
        <taxon>Thermococci</taxon>
        <taxon>Thermococcales</taxon>
        <taxon>Thermococcaceae</taxon>
        <taxon>Thermococcus</taxon>
    </lineage>
</organism>
<dbReference type="PANTHER" id="PTHR24422">
    <property type="entry name" value="CHEMOTAXIS PROTEIN METHYLTRANSFERASE"/>
    <property type="match status" value="1"/>
</dbReference>
<dbReference type="InterPro" id="IPR000780">
    <property type="entry name" value="CheR_MeTrfase"/>
</dbReference>
<dbReference type="SUPFAM" id="SSF47757">
    <property type="entry name" value="Chemotaxis receptor methyltransferase CheR, N-terminal domain"/>
    <property type="match status" value="1"/>
</dbReference>
<evidence type="ECO:0000256" key="5">
    <source>
        <dbReference type="ARBA" id="ARBA00022691"/>
    </source>
</evidence>
<accession>A0A160VRE8</accession>